<reference evidence="1" key="1">
    <citation type="submission" date="2020-08" db="EMBL/GenBank/DDBJ databases">
        <title>Whole genome shotgun sequence of Actinocatenispora sera NBRC 101916.</title>
        <authorList>
            <person name="Komaki H."/>
            <person name="Tamura T."/>
        </authorList>
    </citation>
    <scope>NUCLEOTIDE SEQUENCE</scope>
    <source>
        <strain evidence="1">NBRC 101916</strain>
    </source>
</reference>
<name>A0A810LBU3_9ACTN</name>
<keyword evidence="2" id="KW-1185">Reference proteome</keyword>
<sequence>MSGAGVSEVVAWRAAREFASRLRDPMFRCLARSVTFRAGSHLVLALAEESLSSILDRVGPVRPESPVTVVVYRPGAEPPFTFIDLHATPAA</sequence>
<dbReference type="AlphaFoldDB" id="A0A810LBU3"/>
<accession>A0A810LBU3</accession>
<dbReference type="EMBL" id="AP023354">
    <property type="protein sequence ID" value="BCJ32032.1"/>
    <property type="molecule type" value="Genomic_DNA"/>
</dbReference>
<dbReference type="RefSeq" id="WP_157034904.1">
    <property type="nucleotide sequence ID" value="NZ_AP023354.1"/>
</dbReference>
<protein>
    <submittedName>
        <fullName evidence="1">Uncharacterized protein</fullName>
    </submittedName>
</protein>
<dbReference type="KEGG" id="aser:Asera_61400"/>
<gene>
    <name evidence="1" type="ORF">Asera_61400</name>
</gene>
<organism evidence="1 2">
    <name type="scientific">Actinocatenispora sera</name>
    <dbReference type="NCBI Taxonomy" id="390989"/>
    <lineage>
        <taxon>Bacteria</taxon>
        <taxon>Bacillati</taxon>
        <taxon>Actinomycetota</taxon>
        <taxon>Actinomycetes</taxon>
        <taxon>Micromonosporales</taxon>
        <taxon>Micromonosporaceae</taxon>
        <taxon>Actinocatenispora</taxon>
    </lineage>
</organism>
<dbReference type="Proteomes" id="UP000680750">
    <property type="component" value="Chromosome"/>
</dbReference>
<evidence type="ECO:0000313" key="1">
    <source>
        <dbReference type="EMBL" id="BCJ32032.1"/>
    </source>
</evidence>
<evidence type="ECO:0000313" key="2">
    <source>
        <dbReference type="Proteomes" id="UP000680750"/>
    </source>
</evidence>
<proteinExistence type="predicted"/>